<dbReference type="GO" id="GO:0016887">
    <property type="term" value="F:ATP hydrolysis activity"/>
    <property type="evidence" value="ECO:0007669"/>
    <property type="project" value="InterPro"/>
</dbReference>
<dbReference type="InterPro" id="IPR003593">
    <property type="entry name" value="AAA+_ATPase"/>
</dbReference>
<dbReference type="GO" id="GO:0005886">
    <property type="term" value="C:plasma membrane"/>
    <property type="evidence" value="ECO:0007669"/>
    <property type="project" value="TreeGrafter"/>
</dbReference>
<protein>
    <submittedName>
        <fullName evidence="6">LolD lipoprotein releasing system, ATP-binding protein</fullName>
    </submittedName>
</protein>
<evidence type="ECO:0000256" key="2">
    <source>
        <dbReference type="ARBA" id="ARBA00022741"/>
    </source>
</evidence>
<dbReference type="CDD" id="cd03255">
    <property type="entry name" value="ABC_MJ0796_LolCDE_FtsE"/>
    <property type="match status" value="1"/>
</dbReference>
<dbReference type="SMART" id="SM00382">
    <property type="entry name" value="AAA"/>
    <property type="match status" value="1"/>
</dbReference>
<name>A0A250KU14_9GAMM</name>
<dbReference type="RefSeq" id="WP_119630392.1">
    <property type="nucleotide sequence ID" value="NZ_AP017928.1"/>
</dbReference>
<keyword evidence="3 6" id="KW-0067">ATP-binding</keyword>
<evidence type="ECO:0000313" key="6">
    <source>
        <dbReference type="EMBL" id="BBA35135.1"/>
    </source>
</evidence>
<dbReference type="InterPro" id="IPR027417">
    <property type="entry name" value="P-loop_NTPase"/>
</dbReference>
<dbReference type="GO" id="GO:0005524">
    <property type="term" value="F:ATP binding"/>
    <property type="evidence" value="ECO:0007669"/>
    <property type="project" value="UniProtKB-KW"/>
</dbReference>
<organism evidence="6 7">
    <name type="scientific">Methylocaldum marinum</name>
    <dbReference type="NCBI Taxonomy" id="1432792"/>
    <lineage>
        <taxon>Bacteria</taxon>
        <taxon>Pseudomonadati</taxon>
        <taxon>Pseudomonadota</taxon>
        <taxon>Gammaproteobacteria</taxon>
        <taxon>Methylococcales</taxon>
        <taxon>Methylococcaceae</taxon>
        <taxon>Methylocaldum</taxon>
    </lineage>
</organism>
<dbReference type="Pfam" id="PF00005">
    <property type="entry name" value="ABC_tran"/>
    <property type="match status" value="1"/>
</dbReference>
<reference evidence="6 7" key="1">
    <citation type="submission" date="2016-12" db="EMBL/GenBank/DDBJ databases">
        <title>Genome sequencing of Methylocaldum marinum.</title>
        <authorList>
            <person name="Takeuchi M."/>
            <person name="Kamagata Y."/>
            <person name="Hiraoka S."/>
            <person name="Oshima K."/>
            <person name="Hattori M."/>
            <person name="Iwasaki W."/>
        </authorList>
    </citation>
    <scope>NUCLEOTIDE SEQUENCE [LARGE SCALE GENOMIC DNA]</scope>
    <source>
        <strain evidence="6 7">S8</strain>
    </source>
</reference>
<keyword evidence="6" id="KW-0449">Lipoprotein</keyword>
<dbReference type="PROSITE" id="PS00211">
    <property type="entry name" value="ABC_TRANSPORTER_1"/>
    <property type="match status" value="1"/>
</dbReference>
<evidence type="ECO:0000259" key="5">
    <source>
        <dbReference type="PROSITE" id="PS50893"/>
    </source>
</evidence>
<keyword evidence="2" id="KW-0547">Nucleotide-binding</keyword>
<dbReference type="Gene3D" id="3.40.50.300">
    <property type="entry name" value="P-loop containing nucleotide triphosphate hydrolases"/>
    <property type="match status" value="1"/>
</dbReference>
<dbReference type="AlphaFoldDB" id="A0A250KU14"/>
<dbReference type="InterPro" id="IPR017911">
    <property type="entry name" value="MacB-like_ATP-bd"/>
</dbReference>
<sequence>MGFIQISELHKTYRLGESQVHALRGVSLAVKEGERLFLGGPSGSGKSTLLHIIGCLDRFDQGRIVVAGRDVASADDRALADFRARHIGFVFQNFNLLPVLTVFENVEYPLLLNGEKSAKKRRGRVEGMLEAVGLLGHAKHYPNELSGGQRQRVAIARALVHHPRLLIADEPTANLDSTTGEAIIQLMLDLSREQGSTVIICTHNRELLENAERCILLRDGKIENDATAGTQGRTAACF</sequence>
<dbReference type="EMBL" id="AP017928">
    <property type="protein sequence ID" value="BBA35135.1"/>
    <property type="molecule type" value="Genomic_DNA"/>
</dbReference>
<dbReference type="Proteomes" id="UP000266313">
    <property type="component" value="Chromosome"/>
</dbReference>
<keyword evidence="1" id="KW-0813">Transport</keyword>
<dbReference type="KEGG" id="mmai:sS8_3192"/>
<dbReference type="InterPro" id="IPR015854">
    <property type="entry name" value="ABC_transpr_LolD-like"/>
</dbReference>
<dbReference type="GO" id="GO:0022857">
    <property type="term" value="F:transmembrane transporter activity"/>
    <property type="evidence" value="ECO:0007669"/>
    <property type="project" value="TreeGrafter"/>
</dbReference>
<proteinExistence type="inferred from homology"/>
<dbReference type="SUPFAM" id="SSF52540">
    <property type="entry name" value="P-loop containing nucleoside triphosphate hydrolases"/>
    <property type="match status" value="1"/>
</dbReference>
<dbReference type="FunFam" id="3.40.50.300:FF:000032">
    <property type="entry name" value="Export ABC transporter ATP-binding protein"/>
    <property type="match status" value="1"/>
</dbReference>
<dbReference type="InterPro" id="IPR017871">
    <property type="entry name" value="ABC_transporter-like_CS"/>
</dbReference>
<dbReference type="OrthoDB" id="9801477at2"/>
<evidence type="ECO:0000256" key="3">
    <source>
        <dbReference type="ARBA" id="ARBA00022840"/>
    </source>
</evidence>
<dbReference type="PANTHER" id="PTHR24220">
    <property type="entry name" value="IMPORT ATP-BINDING PROTEIN"/>
    <property type="match status" value="1"/>
</dbReference>
<evidence type="ECO:0000313" key="7">
    <source>
        <dbReference type="Proteomes" id="UP000266313"/>
    </source>
</evidence>
<dbReference type="InterPro" id="IPR003439">
    <property type="entry name" value="ABC_transporter-like_ATP-bd"/>
</dbReference>
<evidence type="ECO:0000256" key="1">
    <source>
        <dbReference type="ARBA" id="ARBA00022448"/>
    </source>
</evidence>
<keyword evidence="7" id="KW-1185">Reference proteome</keyword>
<feature type="domain" description="ABC transporter" evidence="5">
    <location>
        <begin position="4"/>
        <end position="238"/>
    </location>
</feature>
<gene>
    <name evidence="6" type="ORF">sS8_3192</name>
</gene>
<dbReference type="GO" id="GO:1902495">
    <property type="term" value="C:transmembrane transporter complex"/>
    <property type="evidence" value="ECO:0007669"/>
    <property type="project" value="UniProtKB-ARBA"/>
</dbReference>
<evidence type="ECO:0000256" key="4">
    <source>
        <dbReference type="ARBA" id="ARBA00038388"/>
    </source>
</evidence>
<comment type="similarity">
    <text evidence="4">Belongs to the ABC transporter superfamily. Macrolide exporter (TC 3.A.1.122) family.</text>
</comment>
<accession>A0A250KU14</accession>
<dbReference type="PROSITE" id="PS50893">
    <property type="entry name" value="ABC_TRANSPORTER_2"/>
    <property type="match status" value="1"/>
</dbReference>